<accession>A0A9D4N0S1</accession>
<dbReference type="AlphaFoldDB" id="A0A9D4N0S1"/>
<evidence type="ECO:0000313" key="3">
    <source>
        <dbReference type="Proteomes" id="UP000828390"/>
    </source>
</evidence>
<feature type="compositionally biased region" description="Polar residues" evidence="1">
    <location>
        <begin position="62"/>
        <end position="83"/>
    </location>
</feature>
<gene>
    <name evidence="2" type="ORF">DPMN_011540</name>
</gene>
<organism evidence="2 3">
    <name type="scientific">Dreissena polymorpha</name>
    <name type="common">Zebra mussel</name>
    <name type="synonym">Mytilus polymorpha</name>
    <dbReference type="NCBI Taxonomy" id="45954"/>
    <lineage>
        <taxon>Eukaryota</taxon>
        <taxon>Metazoa</taxon>
        <taxon>Spiralia</taxon>
        <taxon>Lophotrochozoa</taxon>
        <taxon>Mollusca</taxon>
        <taxon>Bivalvia</taxon>
        <taxon>Autobranchia</taxon>
        <taxon>Heteroconchia</taxon>
        <taxon>Euheterodonta</taxon>
        <taxon>Imparidentia</taxon>
        <taxon>Neoheterodontei</taxon>
        <taxon>Myida</taxon>
        <taxon>Dreissenoidea</taxon>
        <taxon>Dreissenidae</taxon>
        <taxon>Dreissena</taxon>
    </lineage>
</organism>
<name>A0A9D4N0S1_DREPO</name>
<reference evidence="2" key="2">
    <citation type="submission" date="2020-11" db="EMBL/GenBank/DDBJ databases">
        <authorList>
            <person name="McCartney M.A."/>
            <person name="Auch B."/>
            <person name="Kono T."/>
            <person name="Mallez S."/>
            <person name="Becker A."/>
            <person name="Gohl D.M."/>
            <person name="Silverstein K.A.T."/>
            <person name="Koren S."/>
            <person name="Bechman K.B."/>
            <person name="Herman A."/>
            <person name="Abrahante J.E."/>
            <person name="Garbe J."/>
        </authorList>
    </citation>
    <scope>NUCLEOTIDE SEQUENCE</scope>
    <source>
        <strain evidence="2">Duluth1</strain>
        <tissue evidence="2">Whole animal</tissue>
    </source>
</reference>
<evidence type="ECO:0000313" key="2">
    <source>
        <dbReference type="EMBL" id="KAH3887523.1"/>
    </source>
</evidence>
<dbReference type="EMBL" id="JAIWYP010000001">
    <property type="protein sequence ID" value="KAH3887523.1"/>
    <property type="molecule type" value="Genomic_DNA"/>
</dbReference>
<protein>
    <submittedName>
        <fullName evidence="2">Uncharacterized protein</fullName>
    </submittedName>
</protein>
<feature type="region of interest" description="Disordered" evidence="1">
    <location>
        <begin position="48"/>
        <end position="83"/>
    </location>
</feature>
<proteinExistence type="predicted"/>
<dbReference type="Proteomes" id="UP000828390">
    <property type="component" value="Unassembled WGS sequence"/>
</dbReference>
<comment type="caution">
    <text evidence="2">The sequence shown here is derived from an EMBL/GenBank/DDBJ whole genome shotgun (WGS) entry which is preliminary data.</text>
</comment>
<reference evidence="2" key="1">
    <citation type="journal article" date="2019" name="bioRxiv">
        <title>The Genome of the Zebra Mussel, Dreissena polymorpha: A Resource for Invasive Species Research.</title>
        <authorList>
            <person name="McCartney M.A."/>
            <person name="Auch B."/>
            <person name="Kono T."/>
            <person name="Mallez S."/>
            <person name="Zhang Y."/>
            <person name="Obille A."/>
            <person name="Becker A."/>
            <person name="Abrahante J.E."/>
            <person name="Garbe J."/>
            <person name="Badalamenti J.P."/>
            <person name="Herman A."/>
            <person name="Mangelson H."/>
            <person name="Liachko I."/>
            <person name="Sullivan S."/>
            <person name="Sone E.D."/>
            <person name="Koren S."/>
            <person name="Silverstein K.A.T."/>
            <person name="Beckman K.B."/>
            <person name="Gohl D.M."/>
        </authorList>
    </citation>
    <scope>NUCLEOTIDE SEQUENCE</scope>
    <source>
        <strain evidence="2">Duluth1</strain>
        <tissue evidence="2">Whole animal</tissue>
    </source>
</reference>
<sequence length="112" mass="12452">MSNTSSLYCVSDKRNLRFMNINGRSLGSRKSSELQEALQYIKPDIVFGSESRPKGIKPGKNPPQTLSNPAKPSQAIANHSETTEVTYGEEYLCKSMRTSSPRKGRVSDKLRS</sequence>
<keyword evidence="3" id="KW-1185">Reference proteome</keyword>
<evidence type="ECO:0000256" key="1">
    <source>
        <dbReference type="SAM" id="MobiDB-lite"/>
    </source>
</evidence>